<sequence length="123" mass="14078">MNSDCHNMDYKLTSSHLVSHFYTISNSHNSHFTHALLHIVHIHIFHMNTYTFRHSHLTFTFSAVTHSPNHQRRTQHITSHRRHLGNTMANLGLRRPGEQVSTLTSGTCPPPGFPPNALRVTTH</sequence>
<organism evidence="1 2">
    <name type="scientific">Colocasia esculenta</name>
    <name type="common">Wild taro</name>
    <name type="synonym">Arum esculentum</name>
    <dbReference type="NCBI Taxonomy" id="4460"/>
    <lineage>
        <taxon>Eukaryota</taxon>
        <taxon>Viridiplantae</taxon>
        <taxon>Streptophyta</taxon>
        <taxon>Embryophyta</taxon>
        <taxon>Tracheophyta</taxon>
        <taxon>Spermatophyta</taxon>
        <taxon>Magnoliopsida</taxon>
        <taxon>Liliopsida</taxon>
        <taxon>Araceae</taxon>
        <taxon>Aroideae</taxon>
        <taxon>Colocasieae</taxon>
        <taxon>Colocasia</taxon>
    </lineage>
</organism>
<accession>A0A843UJZ1</accession>
<dbReference type="Proteomes" id="UP000652761">
    <property type="component" value="Unassembled WGS sequence"/>
</dbReference>
<gene>
    <name evidence="1" type="ORF">Taro_012726</name>
</gene>
<keyword evidence="2" id="KW-1185">Reference proteome</keyword>
<evidence type="ECO:0000313" key="1">
    <source>
        <dbReference type="EMBL" id="MQL80269.1"/>
    </source>
</evidence>
<proteinExistence type="predicted"/>
<comment type="caution">
    <text evidence="1">The sequence shown here is derived from an EMBL/GenBank/DDBJ whole genome shotgun (WGS) entry which is preliminary data.</text>
</comment>
<name>A0A843UJZ1_COLES</name>
<reference evidence="1" key="1">
    <citation type="submission" date="2017-07" db="EMBL/GenBank/DDBJ databases">
        <title>Taro Niue Genome Assembly and Annotation.</title>
        <authorList>
            <person name="Atibalentja N."/>
            <person name="Keating K."/>
            <person name="Fields C.J."/>
        </authorList>
    </citation>
    <scope>NUCLEOTIDE SEQUENCE</scope>
    <source>
        <strain evidence="1">Niue_2</strain>
        <tissue evidence="1">Leaf</tissue>
    </source>
</reference>
<dbReference type="EMBL" id="NMUH01000498">
    <property type="protein sequence ID" value="MQL80269.1"/>
    <property type="molecule type" value="Genomic_DNA"/>
</dbReference>
<evidence type="ECO:0000313" key="2">
    <source>
        <dbReference type="Proteomes" id="UP000652761"/>
    </source>
</evidence>
<protein>
    <submittedName>
        <fullName evidence="1">Uncharacterized protein</fullName>
    </submittedName>
</protein>
<dbReference type="AlphaFoldDB" id="A0A843UJZ1"/>